<protein>
    <recommendedName>
        <fullName evidence="3 11">DNA-directed RNA polymerase subunit alpha</fullName>
        <shortName evidence="11">RNAP subunit alpha</shortName>
        <ecNumber evidence="2 11">2.7.7.6</ecNumber>
    </recommendedName>
    <alternativeName>
        <fullName evidence="9 11">RNA polymerase subunit alpha</fullName>
    </alternativeName>
    <alternativeName>
        <fullName evidence="8 11">Transcriptase subunit alpha</fullName>
    </alternativeName>
</protein>
<dbReference type="SMART" id="SM00662">
    <property type="entry name" value="RPOLD"/>
    <property type="match status" value="1"/>
</dbReference>
<evidence type="ECO:0000256" key="5">
    <source>
        <dbReference type="ARBA" id="ARBA00022679"/>
    </source>
</evidence>
<feature type="region of interest" description="Alpha C-terminal domain (alpha-CTD)" evidence="11">
    <location>
        <begin position="241"/>
        <end position="306"/>
    </location>
</feature>
<feature type="domain" description="DNA-directed RNA polymerase RpoA/D/Rpb3-type" evidence="12">
    <location>
        <begin position="18"/>
        <end position="224"/>
    </location>
</feature>
<dbReference type="FunFam" id="2.170.120.12:FF:000001">
    <property type="entry name" value="DNA-directed RNA polymerase subunit alpha"/>
    <property type="match status" value="1"/>
</dbReference>
<dbReference type="NCBIfam" id="NF003519">
    <property type="entry name" value="PRK05182.2-5"/>
    <property type="match status" value="1"/>
</dbReference>
<proteinExistence type="inferred from homology"/>
<dbReference type="Proteomes" id="UP000182344">
    <property type="component" value="Unassembled WGS sequence"/>
</dbReference>
<name>A0A1J5I8K9_9BACT</name>
<dbReference type="Pfam" id="PF03118">
    <property type="entry name" value="RNA_pol_A_CTD"/>
    <property type="match status" value="1"/>
</dbReference>
<dbReference type="Gene3D" id="2.170.120.12">
    <property type="entry name" value="DNA-directed RNA polymerase, insert domain"/>
    <property type="match status" value="1"/>
</dbReference>
<dbReference type="GO" id="GO:0000428">
    <property type="term" value="C:DNA-directed RNA polymerase complex"/>
    <property type="evidence" value="ECO:0007669"/>
    <property type="project" value="UniProtKB-KW"/>
</dbReference>
<keyword evidence="4 11" id="KW-0240">DNA-directed RNA polymerase</keyword>
<sequence>MIDISHFHLKTIKLTNTFGQFEMSPLFGGFGHTLGNSLRRVLLITVPGAAITRIKVAGASHLFTTLPGVKEDLVEISLNLKKVKFTYNQEDPTNLVLEKKGKGVVTAADIVDSATCKVANPNQVIATLTDDKAELIIELQVERGVGYTMAKEQKTDVVGEIILDATFTPVLKANYTVEPARLGKKSNYDKLTMDIWTDGSVSPEAALKLAAKDLINSLGQIFDTQEFSDEVITIASNPGSLLADISVEEIELPLRVTNALKKAGFGNIDTLTKAGRLEVSKSKNVGEKSLKVIDDWLKEKGYSWSK</sequence>
<organism evidence="13 14">
    <name type="scientific">Candidatus Shapirobacteria bacterium CG2_30_35_20</name>
    <dbReference type="NCBI Taxonomy" id="1805376"/>
    <lineage>
        <taxon>Bacteria</taxon>
        <taxon>Candidatus Shapironibacteriota</taxon>
    </lineage>
</organism>
<comment type="domain">
    <text evidence="11">The N-terminal domain is essential for RNAP assembly and basal transcription, whereas the C-terminal domain is involved in interaction with transcriptional regulators and with upstream promoter elements.</text>
</comment>
<dbReference type="InterPro" id="IPR011262">
    <property type="entry name" value="DNA-dir_RNA_pol_insert"/>
</dbReference>
<dbReference type="GO" id="GO:0005737">
    <property type="term" value="C:cytoplasm"/>
    <property type="evidence" value="ECO:0007669"/>
    <property type="project" value="UniProtKB-ARBA"/>
</dbReference>
<evidence type="ECO:0000256" key="6">
    <source>
        <dbReference type="ARBA" id="ARBA00022695"/>
    </source>
</evidence>
<accession>A0A1J5I8K9</accession>
<comment type="similarity">
    <text evidence="1 11">Belongs to the RNA polymerase alpha chain family.</text>
</comment>
<dbReference type="InterPro" id="IPR011260">
    <property type="entry name" value="RNAP_asu_C"/>
</dbReference>
<evidence type="ECO:0000313" key="14">
    <source>
        <dbReference type="Proteomes" id="UP000182344"/>
    </source>
</evidence>
<dbReference type="SUPFAM" id="SSF56553">
    <property type="entry name" value="Insert subdomain of RNA polymerase alpha subunit"/>
    <property type="match status" value="1"/>
</dbReference>
<dbReference type="SUPFAM" id="SSF47789">
    <property type="entry name" value="C-terminal domain of RNA polymerase alpha subunit"/>
    <property type="match status" value="1"/>
</dbReference>
<reference evidence="13 14" key="1">
    <citation type="journal article" date="2016" name="Environ. Microbiol.">
        <title>Genomic resolution of a cold subsurface aquifer community provides metabolic insights for novel microbes adapted to high CO concentrations.</title>
        <authorList>
            <person name="Probst A.J."/>
            <person name="Castelle C.J."/>
            <person name="Singh A."/>
            <person name="Brown C.T."/>
            <person name="Anantharaman K."/>
            <person name="Sharon I."/>
            <person name="Hug L.A."/>
            <person name="Burstein D."/>
            <person name="Emerson J.B."/>
            <person name="Thomas B.C."/>
            <person name="Banfield J.F."/>
        </authorList>
    </citation>
    <scope>NUCLEOTIDE SEQUENCE [LARGE SCALE GENOMIC DNA]</scope>
    <source>
        <strain evidence="13">CG2_30_35_20</strain>
    </source>
</reference>
<comment type="caution">
    <text evidence="13">The sequence shown here is derived from an EMBL/GenBank/DDBJ whole genome shotgun (WGS) entry which is preliminary data.</text>
</comment>
<comment type="catalytic activity">
    <reaction evidence="10 11">
        <text>RNA(n) + a ribonucleoside 5'-triphosphate = RNA(n+1) + diphosphate</text>
        <dbReference type="Rhea" id="RHEA:21248"/>
        <dbReference type="Rhea" id="RHEA-COMP:14527"/>
        <dbReference type="Rhea" id="RHEA-COMP:17342"/>
        <dbReference type="ChEBI" id="CHEBI:33019"/>
        <dbReference type="ChEBI" id="CHEBI:61557"/>
        <dbReference type="ChEBI" id="CHEBI:140395"/>
        <dbReference type="EC" id="2.7.7.6"/>
    </reaction>
</comment>
<evidence type="ECO:0000256" key="9">
    <source>
        <dbReference type="ARBA" id="ARBA00033070"/>
    </source>
</evidence>
<dbReference type="Gene3D" id="3.30.1360.10">
    <property type="entry name" value="RNA polymerase, RBP11-like subunit"/>
    <property type="match status" value="1"/>
</dbReference>
<dbReference type="AlphaFoldDB" id="A0A1J5I8K9"/>
<evidence type="ECO:0000256" key="10">
    <source>
        <dbReference type="ARBA" id="ARBA00048552"/>
    </source>
</evidence>
<dbReference type="SUPFAM" id="SSF55257">
    <property type="entry name" value="RBP11-like subunits of RNA polymerase"/>
    <property type="match status" value="1"/>
</dbReference>
<keyword evidence="5 11" id="KW-0808">Transferase</keyword>
<feature type="region of interest" description="Alpha N-terminal domain (alpha-NTD)" evidence="11">
    <location>
        <begin position="1"/>
        <end position="224"/>
    </location>
</feature>
<dbReference type="InterPro" id="IPR036603">
    <property type="entry name" value="RBP11-like"/>
</dbReference>
<evidence type="ECO:0000256" key="8">
    <source>
        <dbReference type="ARBA" id="ARBA00032524"/>
    </source>
</evidence>
<dbReference type="InterPro" id="IPR011263">
    <property type="entry name" value="DNA-dir_RNA_pol_RpoA/D/Rpb3"/>
</dbReference>
<dbReference type="EC" id="2.7.7.6" evidence="2 11"/>
<dbReference type="InterPro" id="IPR011773">
    <property type="entry name" value="DNA-dir_RpoA"/>
</dbReference>
<dbReference type="Pfam" id="PF01000">
    <property type="entry name" value="RNA_pol_A_bac"/>
    <property type="match status" value="1"/>
</dbReference>
<dbReference type="STRING" id="1805376.AUK05_01035"/>
<evidence type="ECO:0000259" key="12">
    <source>
        <dbReference type="SMART" id="SM00662"/>
    </source>
</evidence>
<keyword evidence="6 11" id="KW-0548">Nucleotidyltransferase</keyword>
<evidence type="ECO:0000256" key="3">
    <source>
        <dbReference type="ARBA" id="ARBA00015972"/>
    </source>
</evidence>
<evidence type="ECO:0000256" key="4">
    <source>
        <dbReference type="ARBA" id="ARBA00022478"/>
    </source>
</evidence>
<dbReference type="CDD" id="cd06928">
    <property type="entry name" value="RNAP_alpha_NTD"/>
    <property type="match status" value="1"/>
</dbReference>
<evidence type="ECO:0000256" key="11">
    <source>
        <dbReference type="HAMAP-Rule" id="MF_00059"/>
    </source>
</evidence>
<comment type="subunit">
    <text evidence="11">Homodimer. The RNAP catalytic core consists of 2 alpha, 1 beta, 1 beta' and 1 omega subunit. When a sigma factor is associated with the core the holoenzyme is formed, which can initiate transcription.</text>
</comment>
<evidence type="ECO:0000256" key="1">
    <source>
        <dbReference type="ARBA" id="ARBA00007123"/>
    </source>
</evidence>
<dbReference type="HAMAP" id="MF_00059">
    <property type="entry name" value="RNApol_bact_RpoA"/>
    <property type="match status" value="1"/>
</dbReference>
<dbReference type="InterPro" id="IPR036643">
    <property type="entry name" value="RNApol_insert_sf"/>
</dbReference>
<dbReference type="Gene3D" id="1.10.150.20">
    <property type="entry name" value="5' to 3' exonuclease, C-terminal subdomain"/>
    <property type="match status" value="1"/>
</dbReference>
<dbReference type="GO" id="GO:0006351">
    <property type="term" value="P:DNA-templated transcription"/>
    <property type="evidence" value="ECO:0007669"/>
    <property type="project" value="UniProtKB-UniRule"/>
</dbReference>
<dbReference type="Pfam" id="PF01193">
    <property type="entry name" value="RNA_pol_L"/>
    <property type="match status" value="1"/>
</dbReference>
<evidence type="ECO:0000313" key="13">
    <source>
        <dbReference type="EMBL" id="OIP87552.1"/>
    </source>
</evidence>
<dbReference type="GO" id="GO:0003677">
    <property type="term" value="F:DNA binding"/>
    <property type="evidence" value="ECO:0007669"/>
    <property type="project" value="UniProtKB-UniRule"/>
</dbReference>
<dbReference type="NCBIfam" id="TIGR02027">
    <property type="entry name" value="rpoA"/>
    <property type="match status" value="1"/>
</dbReference>
<evidence type="ECO:0000256" key="2">
    <source>
        <dbReference type="ARBA" id="ARBA00012418"/>
    </source>
</evidence>
<dbReference type="GO" id="GO:0046983">
    <property type="term" value="F:protein dimerization activity"/>
    <property type="evidence" value="ECO:0007669"/>
    <property type="project" value="InterPro"/>
</dbReference>
<dbReference type="EMBL" id="MNZO01000015">
    <property type="protein sequence ID" value="OIP87552.1"/>
    <property type="molecule type" value="Genomic_DNA"/>
</dbReference>
<comment type="function">
    <text evidence="11">DNA-dependent RNA polymerase catalyzes the transcription of DNA into RNA using the four ribonucleoside triphosphates as substrates.</text>
</comment>
<gene>
    <name evidence="11" type="primary">rpoA</name>
    <name evidence="13" type="ORF">AUK05_01035</name>
</gene>
<evidence type="ECO:0000256" key="7">
    <source>
        <dbReference type="ARBA" id="ARBA00023163"/>
    </source>
</evidence>
<dbReference type="GO" id="GO:0003899">
    <property type="term" value="F:DNA-directed RNA polymerase activity"/>
    <property type="evidence" value="ECO:0007669"/>
    <property type="project" value="UniProtKB-UniRule"/>
</dbReference>
<keyword evidence="7 11" id="KW-0804">Transcription</keyword>